<dbReference type="Gene3D" id="3.40.720.10">
    <property type="entry name" value="Alkaline Phosphatase, subunit A"/>
    <property type="match status" value="1"/>
</dbReference>
<keyword evidence="5" id="KW-1185">Reference proteome</keyword>
<accession>A0AAF3FJ03</accession>
<dbReference type="CDD" id="cd16018">
    <property type="entry name" value="Enpp"/>
    <property type="match status" value="1"/>
</dbReference>
<dbReference type="GO" id="GO:0055120">
    <property type="term" value="C:striated muscle dense body"/>
    <property type="evidence" value="ECO:0007669"/>
    <property type="project" value="TreeGrafter"/>
</dbReference>
<feature type="region of interest" description="Disordered" evidence="3">
    <location>
        <begin position="1"/>
        <end position="20"/>
    </location>
</feature>
<dbReference type="Pfam" id="PF01663">
    <property type="entry name" value="Phosphodiest"/>
    <property type="match status" value="1"/>
</dbReference>
<dbReference type="Proteomes" id="UP000887575">
    <property type="component" value="Unassembled WGS sequence"/>
</dbReference>
<keyword evidence="1" id="KW-0378">Hydrolase</keyword>
<evidence type="ECO:0000256" key="3">
    <source>
        <dbReference type="SAM" id="MobiDB-lite"/>
    </source>
</evidence>
<name>A0AAF3FJ03_9BILA</name>
<evidence type="ECO:0000313" key="5">
    <source>
        <dbReference type="Proteomes" id="UP000887575"/>
    </source>
</evidence>
<dbReference type="InterPro" id="IPR044925">
    <property type="entry name" value="His-Me_finger_sf"/>
</dbReference>
<evidence type="ECO:0000313" key="6">
    <source>
        <dbReference type="WBParaSite" id="MBELARI_LOCUS6928"/>
    </source>
</evidence>
<dbReference type="InterPro" id="IPR017850">
    <property type="entry name" value="Alkaline_phosphatase_core_sf"/>
</dbReference>
<sequence>MPLRYGTFGFNSSESSFQNGQQQQKVVQRQGRNKCGYRSAIVSAGILSVIVLGALSAAAFFGGLSGFGLHTPDVFQEDRTLTVNDKKCKPGPAPLVIFSFDGFARAYLNRKMMKSFDFMAENGVKAEYMLPSFQSKTFPNHYTVATGLYPGFHGIVDARVYDSSINDTPTNVRDADQSAFYKYNGEPIWALFNRLNGGRVACFQFPGCVNYPDNKPDPLDPFHDHLSNRAVFDKVIEQIQKDDKSSSDLILVYLDEPDNTRHGTRENSSKIDLILHRLDINLQRFFATLKRLEKLECTNVIVLSDHGFMNVDRVVNLSKFGLPQNDFVITGVVTRVHENEETKTAKFLRDLPCDSQNNGFRTFSRRTLPPRLHYAVTKRAGDLLLLAEPGTILRNSEEIMKLQNLGSNHGWDYTIHEMQTIFFAMGPAFKKKTVISPFQNVELFNLFAELLGVEIPQNNGTLGALWSALQFPKKQRMDPFYENNRPIQKCSSPLEQASLFEQAKQHILGVFEEKFPIKFQDSEEMVCFEEIESDVHRVSTETGGVALIERSATVANQEESNVLLFNEPMTNEFRDKFWLPLQQKTREYRERFAKMGVITGTVDSHGDRYLYRVLHRCEDGKWDDDRWHCEDSTQTRTLAFLVPMKFADRNCLPPDELLFAYTARVKDIETISGLRFFIDQHKIPYEMTVKIKTNVTINLW</sequence>
<proteinExistence type="predicted"/>
<evidence type="ECO:0000256" key="1">
    <source>
        <dbReference type="ARBA" id="ARBA00022801"/>
    </source>
</evidence>
<dbReference type="PANTHER" id="PTHR10151:SF114">
    <property type="entry name" value="ECTONUCLEOTIDE PYROPHOSPHATASE_PHOSPHODIESTERASE C27A7.3"/>
    <property type="match status" value="1"/>
</dbReference>
<dbReference type="GO" id="GO:0031674">
    <property type="term" value="C:I band"/>
    <property type="evidence" value="ECO:0007669"/>
    <property type="project" value="TreeGrafter"/>
</dbReference>
<evidence type="ECO:0000256" key="2">
    <source>
        <dbReference type="ARBA" id="ARBA00023180"/>
    </source>
</evidence>
<dbReference type="SUPFAM" id="SSF54060">
    <property type="entry name" value="His-Me finger endonucleases"/>
    <property type="match status" value="1"/>
</dbReference>
<dbReference type="AlphaFoldDB" id="A0AAF3FJ03"/>
<protein>
    <submittedName>
        <fullName evidence="6">Uncharacterized protein</fullName>
    </submittedName>
</protein>
<keyword evidence="2" id="KW-0325">Glycoprotein</keyword>
<keyword evidence="4" id="KW-0472">Membrane</keyword>
<dbReference type="SUPFAM" id="SSF53649">
    <property type="entry name" value="Alkaline phosphatase-like"/>
    <property type="match status" value="1"/>
</dbReference>
<feature type="transmembrane region" description="Helical" evidence="4">
    <location>
        <begin position="39"/>
        <end position="61"/>
    </location>
</feature>
<dbReference type="InterPro" id="IPR044929">
    <property type="entry name" value="DNA/RNA_non-sp_Endonuclease_sf"/>
</dbReference>
<organism evidence="5 6">
    <name type="scientific">Mesorhabditis belari</name>
    <dbReference type="NCBI Taxonomy" id="2138241"/>
    <lineage>
        <taxon>Eukaryota</taxon>
        <taxon>Metazoa</taxon>
        <taxon>Ecdysozoa</taxon>
        <taxon>Nematoda</taxon>
        <taxon>Chromadorea</taxon>
        <taxon>Rhabditida</taxon>
        <taxon>Rhabditina</taxon>
        <taxon>Rhabditomorpha</taxon>
        <taxon>Rhabditoidea</taxon>
        <taxon>Rhabditidae</taxon>
        <taxon>Mesorhabditinae</taxon>
        <taxon>Mesorhabditis</taxon>
    </lineage>
</organism>
<dbReference type="PANTHER" id="PTHR10151">
    <property type="entry name" value="ECTONUCLEOTIDE PYROPHOSPHATASE/PHOSPHODIESTERASE"/>
    <property type="match status" value="1"/>
</dbReference>
<dbReference type="GO" id="GO:0016529">
    <property type="term" value="C:sarcoplasmic reticulum"/>
    <property type="evidence" value="ECO:0007669"/>
    <property type="project" value="TreeGrafter"/>
</dbReference>
<dbReference type="GO" id="GO:0016787">
    <property type="term" value="F:hydrolase activity"/>
    <property type="evidence" value="ECO:0007669"/>
    <property type="project" value="UniProtKB-KW"/>
</dbReference>
<dbReference type="WBParaSite" id="MBELARI_LOCUS6928">
    <property type="protein sequence ID" value="MBELARI_LOCUS6928"/>
    <property type="gene ID" value="MBELARI_LOCUS6928"/>
</dbReference>
<dbReference type="Gene3D" id="3.40.570.10">
    <property type="entry name" value="Extracellular Endonuclease, subunit A"/>
    <property type="match status" value="1"/>
</dbReference>
<reference evidence="6" key="1">
    <citation type="submission" date="2024-02" db="UniProtKB">
        <authorList>
            <consortium name="WormBaseParasite"/>
        </authorList>
    </citation>
    <scope>IDENTIFICATION</scope>
</reference>
<evidence type="ECO:0000256" key="4">
    <source>
        <dbReference type="SAM" id="Phobius"/>
    </source>
</evidence>
<keyword evidence="4" id="KW-0812">Transmembrane</keyword>
<dbReference type="InterPro" id="IPR002591">
    <property type="entry name" value="Phosphodiest/P_Trfase"/>
</dbReference>
<keyword evidence="4" id="KW-1133">Transmembrane helix</keyword>